<dbReference type="RefSeq" id="WP_261502034.1">
    <property type="nucleotide sequence ID" value="NZ_JAODYH010000012.1"/>
</dbReference>
<proteinExistence type="predicted"/>
<organism evidence="2 3">
    <name type="scientific">Acidovorax bellezanensis</name>
    <dbReference type="NCBI Taxonomy" id="2976702"/>
    <lineage>
        <taxon>Bacteria</taxon>
        <taxon>Pseudomonadati</taxon>
        <taxon>Pseudomonadota</taxon>
        <taxon>Betaproteobacteria</taxon>
        <taxon>Burkholderiales</taxon>
        <taxon>Comamonadaceae</taxon>
        <taxon>Acidovorax</taxon>
    </lineage>
</organism>
<name>A0ABT2PQP5_9BURK</name>
<evidence type="ECO:0000313" key="3">
    <source>
        <dbReference type="Proteomes" id="UP001525968"/>
    </source>
</evidence>
<feature type="compositionally biased region" description="Low complexity" evidence="1">
    <location>
        <begin position="54"/>
        <end position="63"/>
    </location>
</feature>
<reference evidence="2 3" key="1">
    <citation type="submission" date="2022-09" db="EMBL/GenBank/DDBJ databases">
        <title>Draft genome of isolate Be4.</title>
        <authorList>
            <person name="Sanchez-Castro I."/>
            <person name="Martinez-Rodriguez P."/>
            <person name="Descostes M."/>
            <person name="Merroun M."/>
        </authorList>
    </citation>
    <scope>NUCLEOTIDE SEQUENCE [LARGE SCALE GENOMIC DNA]</scope>
    <source>
        <strain evidence="2 3">Be4</strain>
    </source>
</reference>
<comment type="caution">
    <text evidence="2">The sequence shown here is derived from an EMBL/GenBank/DDBJ whole genome shotgun (WGS) entry which is preliminary data.</text>
</comment>
<sequence length="73" mass="8033">MLSQLVQDLQKSIDEAQKIQTAVLRLHAQHGLDPRNPGAALEQRMSREEIAKAHAAAHGSGKIHSTHHVNKAR</sequence>
<dbReference type="Proteomes" id="UP001525968">
    <property type="component" value="Unassembled WGS sequence"/>
</dbReference>
<evidence type="ECO:0000256" key="1">
    <source>
        <dbReference type="SAM" id="MobiDB-lite"/>
    </source>
</evidence>
<gene>
    <name evidence="2" type="ORF">N0K08_19330</name>
</gene>
<protein>
    <submittedName>
        <fullName evidence="2">Uncharacterized protein</fullName>
    </submittedName>
</protein>
<feature type="compositionally biased region" description="Basic residues" evidence="1">
    <location>
        <begin position="64"/>
        <end position="73"/>
    </location>
</feature>
<accession>A0ABT2PQP5</accession>
<dbReference type="EMBL" id="JAODYH010000012">
    <property type="protein sequence ID" value="MCT9812790.1"/>
    <property type="molecule type" value="Genomic_DNA"/>
</dbReference>
<feature type="region of interest" description="Disordered" evidence="1">
    <location>
        <begin position="54"/>
        <end position="73"/>
    </location>
</feature>
<keyword evidence="3" id="KW-1185">Reference proteome</keyword>
<evidence type="ECO:0000313" key="2">
    <source>
        <dbReference type="EMBL" id="MCT9812790.1"/>
    </source>
</evidence>